<organism evidence="2">
    <name type="scientific">Ixodes ricinus</name>
    <name type="common">Common tick</name>
    <name type="synonym">Acarus ricinus</name>
    <dbReference type="NCBI Taxonomy" id="34613"/>
    <lineage>
        <taxon>Eukaryota</taxon>
        <taxon>Metazoa</taxon>
        <taxon>Ecdysozoa</taxon>
        <taxon>Arthropoda</taxon>
        <taxon>Chelicerata</taxon>
        <taxon>Arachnida</taxon>
        <taxon>Acari</taxon>
        <taxon>Parasitiformes</taxon>
        <taxon>Ixodida</taxon>
        <taxon>Ixodoidea</taxon>
        <taxon>Ixodidae</taxon>
        <taxon>Ixodinae</taxon>
        <taxon>Ixodes</taxon>
    </lineage>
</organism>
<dbReference type="EMBL" id="GIFC01013070">
    <property type="protein sequence ID" value="MXU95153.1"/>
    <property type="molecule type" value="Transcribed_RNA"/>
</dbReference>
<keyword evidence="1" id="KW-0732">Signal</keyword>
<feature type="chain" id="PRO_5025515881" evidence="1">
    <location>
        <begin position="31"/>
        <end position="179"/>
    </location>
</feature>
<name>A0A6B0UYX0_IXORI</name>
<sequence length="179" mass="19767">MLAFHLLFDLFANLLLQFAQFILFLQQGQCQEEALRDVGLLENLLQLVRFGSSKCGSEVREVDGVVHHTLASLDHLLDGLAVEGVEGNDVSDRLDYLLRHCLHLFADDELLVRNVLNFDGEHRTGGNSVVFRSRRILCLDACGRGIGRRCCCCIDATTVATPTPSAIRPPGGLLFVGFK</sequence>
<protein>
    <submittedName>
        <fullName evidence="2">Putative secreted protein</fullName>
    </submittedName>
</protein>
<dbReference type="AlphaFoldDB" id="A0A6B0UYX0"/>
<accession>A0A6B0UYX0</accession>
<reference evidence="2" key="1">
    <citation type="submission" date="2019-12" db="EMBL/GenBank/DDBJ databases">
        <title>An insight into the sialome of adult female Ixodes ricinus ticks feeding for 6 days.</title>
        <authorList>
            <person name="Perner J."/>
            <person name="Ribeiro J.M.C."/>
        </authorList>
    </citation>
    <scope>NUCLEOTIDE SEQUENCE</scope>
    <source>
        <strain evidence="2">Semi-engorged</strain>
        <tissue evidence="2">Salivary glands</tissue>
    </source>
</reference>
<proteinExistence type="predicted"/>
<feature type="signal peptide" evidence="1">
    <location>
        <begin position="1"/>
        <end position="30"/>
    </location>
</feature>
<evidence type="ECO:0000256" key="1">
    <source>
        <dbReference type="SAM" id="SignalP"/>
    </source>
</evidence>
<evidence type="ECO:0000313" key="2">
    <source>
        <dbReference type="EMBL" id="MXU95153.1"/>
    </source>
</evidence>